<organism evidence="1 2">
    <name type="scientific">Portunus trituberculatus</name>
    <name type="common">Swimming crab</name>
    <name type="synonym">Neptunus trituberculatus</name>
    <dbReference type="NCBI Taxonomy" id="210409"/>
    <lineage>
        <taxon>Eukaryota</taxon>
        <taxon>Metazoa</taxon>
        <taxon>Ecdysozoa</taxon>
        <taxon>Arthropoda</taxon>
        <taxon>Crustacea</taxon>
        <taxon>Multicrustacea</taxon>
        <taxon>Malacostraca</taxon>
        <taxon>Eumalacostraca</taxon>
        <taxon>Eucarida</taxon>
        <taxon>Decapoda</taxon>
        <taxon>Pleocyemata</taxon>
        <taxon>Brachyura</taxon>
        <taxon>Eubrachyura</taxon>
        <taxon>Portunoidea</taxon>
        <taxon>Portunidae</taxon>
        <taxon>Portuninae</taxon>
        <taxon>Portunus</taxon>
    </lineage>
</organism>
<evidence type="ECO:0000313" key="1">
    <source>
        <dbReference type="EMBL" id="MPC58723.1"/>
    </source>
</evidence>
<gene>
    <name evidence="1" type="ORF">E2C01_052732</name>
</gene>
<dbReference type="EMBL" id="VSRR010015939">
    <property type="protein sequence ID" value="MPC58723.1"/>
    <property type="molecule type" value="Genomic_DNA"/>
</dbReference>
<comment type="caution">
    <text evidence="1">The sequence shown here is derived from an EMBL/GenBank/DDBJ whole genome shotgun (WGS) entry which is preliminary data.</text>
</comment>
<evidence type="ECO:0000313" key="2">
    <source>
        <dbReference type="Proteomes" id="UP000324222"/>
    </source>
</evidence>
<protein>
    <submittedName>
        <fullName evidence="1">Uncharacterized protein</fullName>
    </submittedName>
</protein>
<dbReference type="AlphaFoldDB" id="A0A5B7GMI8"/>
<name>A0A5B7GMI8_PORTR</name>
<dbReference type="Proteomes" id="UP000324222">
    <property type="component" value="Unassembled WGS sequence"/>
</dbReference>
<proteinExistence type="predicted"/>
<keyword evidence="2" id="KW-1185">Reference proteome</keyword>
<sequence>MSFGGDMGPNMGNTSATNGRKLNTLQLSLCYGEFRLPYQDLLCRFWLLITDVQCLTFSPVLRPCLAHRKPHLPHDT</sequence>
<accession>A0A5B7GMI8</accession>
<reference evidence="1 2" key="1">
    <citation type="submission" date="2019-05" db="EMBL/GenBank/DDBJ databases">
        <title>Another draft genome of Portunus trituberculatus and its Hox gene families provides insights of decapod evolution.</title>
        <authorList>
            <person name="Jeong J.-H."/>
            <person name="Song I."/>
            <person name="Kim S."/>
            <person name="Choi T."/>
            <person name="Kim D."/>
            <person name="Ryu S."/>
            <person name="Kim W."/>
        </authorList>
    </citation>
    <scope>NUCLEOTIDE SEQUENCE [LARGE SCALE GENOMIC DNA]</scope>
    <source>
        <tissue evidence="1">Muscle</tissue>
    </source>
</reference>